<protein>
    <submittedName>
        <fullName evidence="2">Uncharacterized protein</fullName>
    </submittedName>
</protein>
<evidence type="ECO:0000313" key="3">
    <source>
        <dbReference type="Proteomes" id="UP001642484"/>
    </source>
</evidence>
<gene>
    <name evidence="2" type="ORF">CCMP2556_LOCUS36630</name>
</gene>
<reference evidence="2 3" key="1">
    <citation type="submission" date="2024-02" db="EMBL/GenBank/DDBJ databases">
        <authorList>
            <person name="Chen Y."/>
            <person name="Shah S."/>
            <person name="Dougan E. K."/>
            <person name="Thang M."/>
            <person name="Chan C."/>
        </authorList>
    </citation>
    <scope>NUCLEOTIDE SEQUENCE [LARGE SCALE GENOMIC DNA]</scope>
</reference>
<feature type="compositionally biased region" description="Basic and acidic residues" evidence="1">
    <location>
        <begin position="209"/>
        <end position="224"/>
    </location>
</feature>
<feature type="region of interest" description="Disordered" evidence="1">
    <location>
        <begin position="195"/>
        <end position="231"/>
    </location>
</feature>
<keyword evidence="3" id="KW-1185">Reference proteome</keyword>
<dbReference type="EMBL" id="CAXAMN010023000">
    <property type="protein sequence ID" value="CAK9074341.1"/>
    <property type="molecule type" value="Genomic_DNA"/>
</dbReference>
<organism evidence="2 3">
    <name type="scientific">Durusdinium trenchii</name>
    <dbReference type="NCBI Taxonomy" id="1381693"/>
    <lineage>
        <taxon>Eukaryota</taxon>
        <taxon>Sar</taxon>
        <taxon>Alveolata</taxon>
        <taxon>Dinophyceae</taxon>
        <taxon>Suessiales</taxon>
        <taxon>Symbiodiniaceae</taxon>
        <taxon>Durusdinium</taxon>
    </lineage>
</organism>
<evidence type="ECO:0000256" key="1">
    <source>
        <dbReference type="SAM" id="MobiDB-lite"/>
    </source>
</evidence>
<sequence length="544" mass="61594">MAELKGLDEDKMKNKLGGLDNLTMMSLWKRFKVNREMEGEDQKYAQSTSGPGSNAKKQMLLRAWLKDGGQLQKHYRQAVTAFELKNVSKEGYKWRSWKKTCDDLGKEQALGMLKRGTLKWRKCPQDTKYMEFAVHAEEYKQEATKIRNTRLKASSSKATKEDTLADYENLTLDDIKAEGNWGMEVVGEEDDVASPDLKKFFGSNKNKGHKDPEDNPKNEKKNKWELTSQVSSATTKQELSKKLLAFKAELCKEQSFFQAAMVDADDKKSQDYKQAVAMVKLAGDAIKQVEQALTAGSKKEAAKNALVASLKAVQACKKNHPKKKAKKESEAGEAKMQLLNKKIAEMYGKLGIEAAKRIKYLTLNDVASSAEEYPVLKHIKGNKIRHFAPVALELSKLHADDRAGQHRVAMLEELQRIYTLLGKNWKEWSPECGIALERAGQVLLAHYSWLANDAFEKGLHRYSLVQKHHKLNHLLAQAHHIHPASTWRYGSESFMGIIKQISSSCTWGTPAHKVTGKVLMKFRLVFHLLLKGYRNLDIIDSAEE</sequence>
<accession>A0ABP0PF09</accession>
<name>A0ABP0PF09_9DINO</name>
<dbReference type="Proteomes" id="UP001642484">
    <property type="component" value="Unassembled WGS sequence"/>
</dbReference>
<proteinExistence type="predicted"/>
<evidence type="ECO:0000313" key="2">
    <source>
        <dbReference type="EMBL" id="CAK9074341.1"/>
    </source>
</evidence>
<comment type="caution">
    <text evidence="2">The sequence shown here is derived from an EMBL/GenBank/DDBJ whole genome shotgun (WGS) entry which is preliminary data.</text>
</comment>